<dbReference type="AlphaFoldDB" id="F6ELC2"/>
<dbReference type="HOGENOM" id="CLU_3228738_0_0_11"/>
<dbReference type="EMBL" id="CP002786">
    <property type="protein sequence ID" value="AEF39214.1"/>
    <property type="molecule type" value="Genomic_DNA"/>
</dbReference>
<dbReference type="STRING" id="443218.AS9A_0760"/>
<name>F6ELC2_HOYSD</name>
<organism evidence="2 3">
    <name type="scientific">Hoyosella subflava (strain DSM 45089 / JCM 17490 / NBRC 109087 / DQS3-9A1)</name>
    <name type="common">Amycolicicoccus subflavus</name>
    <dbReference type="NCBI Taxonomy" id="443218"/>
    <lineage>
        <taxon>Bacteria</taxon>
        <taxon>Bacillati</taxon>
        <taxon>Actinomycetota</taxon>
        <taxon>Actinomycetes</taxon>
        <taxon>Mycobacteriales</taxon>
        <taxon>Hoyosellaceae</taxon>
        <taxon>Hoyosella</taxon>
    </lineage>
</organism>
<feature type="region of interest" description="Disordered" evidence="1">
    <location>
        <begin position="1"/>
        <end position="43"/>
    </location>
</feature>
<dbReference type="KEGG" id="asd:AS9A_0760"/>
<evidence type="ECO:0000313" key="3">
    <source>
        <dbReference type="Proteomes" id="UP000009235"/>
    </source>
</evidence>
<evidence type="ECO:0000256" key="1">
    <source>
        <dbReference type="SAM" id="MobiDB-lite"/>
    </source>
</evidence>
<dbReference type="Proteomes" id="UP000009235">
    <property type="component" value="Chromosome"/>
</dbReference>
<keyword evidence="3" id="KW-1185">Reference proteome</keyword>
<reference evidence="2 3" key="1">
    <citation type="journal article" date="2011" name="J. Bacteriol.">
        <title>Complete genome sequence of Amycolicicoccus subflavus DQS3-9A1T, an actinomycete isolated from crude oil-polluted soil.</title>
        <authorList>
            <person name="Cai M."/>
            <person name="Chen W.M."/>
            <person name="Nie Y."/>
            <person name="Chi C.Q."/>
            <person name="Wang Y.N."/>
            <person name="Tang Y.Q."/>
            <person name="Li G.Y."/>
            <person name="Wu X.L."/>
        </authorList>
    </citation>
    <scope>NUCLEOTIDE SEQUENCE [LARGE SCALE GENOMIC DNA]</scope>
    <source>
        <strain evidence="3">DSM 45089 / DQS3-9A1</strain>
    </source>
</reference>
<sequence>MLEFWRRKSNYCDRPSAPSPPAPAGTTTSSCDTTILPNDEMRN</sequence>
<protein>
    <submittedName>
        <fullName evidence="2">Uncharacterized protein</fullName>
    </submittedName>
</protein>
<dbReference type="PROSITE" id="PS51257">
    <property type="entry name" value="PROKAR_LIPOPROTEIN"/>
    <property type="match status" value="1"/>
</dbReference>
<evidence type="ECO:0000313" key="2">
    <source>
        <dbReference type="EMBL" id="AEF39214.1"/>
    </source>
</evidence>
<accession>F6ELC2</accession>
<proteinExistence type="predicted"/>
<gene>
    <name evidence="2" type="ordered locus">AS9A_0760</name>
</gene>